<feature type="transmembrane region" description="Helical" evidence="2">
    <location>
        <begin position="96"/>
        <end position="118"/>
    </location>
</feature>
<dbReference type="Proteomes" id="UP001139486">
    <property type="component" value="Unassembled WGS sequence"/>
</dbReference>
<comment type="caution">
    <text evidence="3">The sequence shown here is derived from an EMBL/GenBank/DDBJ whole genome shotgun (WGS) entry which is preliminary data.</text>
</comment>
<evidence type="ECO:0000256" key="1">
    <source>
        <dbReference type="SAM" id="MobiDB-lite"/>
    </source>
</evidence>
<evidence type="ECO:0000256" key="2">
    <source>
        <dbReference type="SAM" id="Phobius"/>
    </source>
</evidence>
<dbReference type="RefSeq" id="WP_254290713.1">
    <property type="nucleotide sequence ID" value="NZ_JAMLDY010000035.1"/>
</dbReference>
<keyword evidence="2" id="KW-1133">Transmembrane helix</keyword>
<name>A0A9X2HZZ5_9SPHN</name>
<evidence type="ECO:0000313" key="4">
    <source>
        <dbReference type="Proteomes" id="UP001139486"/>
    </source>
</evidence>
<feature type="region of interest" description="Disordered" evidence="1">
    <location>
        <begin position="1"/>
        <end position="20"/>
    </location>
</feature>
<keyword evidence="2" id="KW-0472">Membrane</keyword>
<dbReference type="Pfam" id="PF06170">
    <property type="entry name" value="DUF983"/>
    <property type="match status" value="1"/>
</dbReference>
<dbReference type="AlphaFoldDB" id="A0A9X2HZZ5"/>
<organism evidence="3 4">
    <name type="scientific">Sphingomonas liriopis</name>
    <dbReference type="NCBI Taxonomy" id="2949094"/>
    <lineage>
        <taxon>Bacteria</taxon>
        <taxon>Pseudomonadati</taxon>
        <taxon>Pseudomonadota</taxon>
        <taxon>Alphaproteobacteria</taxon>
        <taxon>Sphingomonadales</taxon>
        <taxon>Sphingomonadaceae</taxon>
        <taxon>Sphingomonas</taxon>
    </lineage>
</organism>
<accession>A0A9X2HZZ5</accession>
<reference evidence="3" key="1">
    <citation type="submission" date="2022-05" db="EMBL/GenBank/DDBJ databases">
        <title>Sphingomonas sp. strain RP10 Genome sequencing and assembly.</title>
        <authorList>
            <person name="Kim I."/>
        </authorList>
    </citation>
    <scope>NUCLEOTIDE SEQUENCE</scope>
    <source>
        <strain evidence="3">RP10</strain>
    </source>
</reference>
<keyword evidence="4" id="KW-1185">Reference proteome</keyword>
<dbReference type="InterPro" id="IPR009325">
    <property type="entry name" value="DUF983"/>
</dbReference>
<proteinExistence type="predicted"/>
<gene>
    <name evidence="3" type="ORF">M9979_17140</name>
</gene>
<evidence type="ECO:0000313" key="3">
    <source>
        <dbReference type="EMBL" id="MCP3736594.1"/>
    </source>
</evidence>
<protein>
    <submittedName>
        <fullName evidence="3">DUF983 domain-containing protein</fullName>
    </submittedName>
</protein>
<feature type="transmembrane region" description="Helical" evidence="2">
    <location>
        <begin position="70"/>
        <end position="90"/>
    </location>
</feature>
<dbReference type="EMBL" id="JAMLDY010000035">
    <property type="protein sequence ID" value="MCP3736594.1"/>
    <property type="molecule type" value="Genomic_DNA"/>
</dbReference>
<keyword evidence="2" id="KW-0812">Transmembrane</keyword>
<sequence>MTDPTPVPAADATPSPTADVVPPSIVQAGLRGLCPRCGKPTLFASWIRFADRCRACGLDFTQFNVGDGPAAFLTLILGTLVVAGAIMLELTLHPPLWLHMLIWIPVTLAGVVWSLRLAKGALMSAEYRNAAREGRIDPQVPADPLP</sequence>